<evidence type="ECO:0000256" key="5">
    <source>
        <dbReference type="ARBA" id="ARBA00047925"/>
    </source>
</evidence>
<dbReference type="AlphaFoldDB" id="A0A3N5BZG5"/>
<comment type="catalytic activity">
    <reaction evidence="5 6">
        <text>NAD(+) + ATP = ADP + NADP(+) + H(+)</text>
        <dbReference type="Rhea" id="RHEA:18629"/>
        <dbReference type="ChEBI" id="CHEBI:15378"/>
        <dbReference type="ChEBI" id="CHEBI:30616"/>
        <dbReference type="ChEBI" id="CHEBI:57540"/>
        <dbReference type="ChEBI" id="CHEBI:58349"/>
        <dbReference type="ChEBI" id="CHEBI:456216"/>
        <dbReference type="EC" id="2.7.1.23"/>
    </reaction>
</comment>
<evidence type="ECO:0000313" key="8">
    <source>
        <dbReference type="Proteomes" id="UP000282654"/>
    </source>
</evidence>
<comment type="caution">
    <text evidence="6">Lacks conserved residue(s) required for the propagation of feature annotation.</text>
</comment>
<comment type="caution">
    <text evidence="7">The sequence shown here is derived from an EMBL/GenBank/DDBJ whole genome shotgun (WGS) entry which is preliminary data.</text>
</comment>
<dbReference type="SUPFAM" id="SSF111331">
    <property type="entry name" value="NAD kinase/diacylglycerol kinase-like"/>
    <property type="match status" value="1"/>
</dbReference>
<dbReference type="GO" id="GO:0051287">
    <property type="term" value="F:NAD binding"/>
    <property type="evidence" value="ECO:0007669"/>
    <property type="project" value="UniProtKB-ARBA"/>
</dbReference>
<keyword evidence="1 6" id="KW-0808">Transferase</keyword>
<protein>
    <recommendedName>
        <fullName evidence="6">NAD kinase</fullName>
        <ecNumber evidence="6">2.7.1.23</ecNumber>
    </recommendedName>
    <alternativeName>
        <fullName evidence="6">ATP-dependent NAD kinase</fullName>
    </alternativeName>
</protein>
<dbReference type="Gene3D" id="3.40.50.10330">
    <property type="entry name" value="Probable inorganic polyphosphate/atp-NAD kinase, domain 1"/>
    <property type="match status" value="1"/>
</dbReference>
<dbReference type="Gene3D" id="2.60.200.30">
    <property type="entry name" value="Probable inorganic polyphosphate/atp-NAD kinase, domain 2"/>
    <property type="match status" value="1"/>
</dbReference>
<dbReference type="OrthoDB" id="9774737at2"/>
<keyword evidence="3 6" id="KW-0521">NADP</keyword>
<evidence type="ECO:0000313" key="7">
    <source>
        <dbReference type="EMBL" id="RPF49271.1"/>
    </source>
</evidence>
<evidence type="ECO:0000256" key="6">
    <source>
        <dbReference type="HAMAP-Rule" id="MF_00361"/>
    </source>
</evidence>
<gene>
    <name evidence="6" type="primary">nadK</name>
    <name evidence="7" type="ORF">EDD75_0076</name>
</gene>
<dbReference type="GO" id="GO:0046872">
    <property type="term" value="F:metal ion binding"/>
    <property type="evidence" value="ECO:0007669"/>
    <property type="project" value="UniProtKB-UniRule"/>
</dbReference>
<comment type="function">
    <text evidence="6">Involved in the regulation of the intracellular balance of NAD and NADP, and is a key enzyme in the biosynthesis of NADP. Catalyzes specifically the phosphorylation on 2'-hydroxyl of the adenosine moiety of NAD to yield NADP.</text>
</comment>
<dbReference type="GO" id="GO:0003951">
    <property type="term" value="F:NAD+ kinase activity"/>
    <property type="evidence" value="ECO:0007669"/>
    <property type="project" value="UniProtKB-UniRule"/>
</dbReference>
<dbReference type="Pfam" id="PF01513">
    <property type="entry name" value="NAD_kinase"/>
    <property type="match status" value="1"/>
</dbReference>
<feature type="binding site" evidence="6">
    <location>
        <begin position="184"/>
        <end position="189"/>
    </location>
    <ligand>
        <name>NAD(+)</name>
        <dbReference type="ChEBI" id="CHEBI:57540"/>
    </ligand>
</feature>
<comment type="similarity">
    <text evidence="6">Belongs to the NAD kinase family.</text>
</comment>
<feature type="active site" description="Proton acceptor" evidence="6">
    <location>
        <position position="69"/>
    </location>
</feature>
<reference evidence="7 8" key="1">
    <citation type="submission" date="2018-11" db="EMBL/GenBank/DDBJ databases">
        <title>Genomic Encyclopedia of Type Strains, Phase IV (KMG-IV): sequencing the most valuable type-strain genomes for metagenomic binning, comparative biology and taxonomic classification.</title>
        <authorList>
            <person name="Goeker M."/>
        </authorList>
    </citation>
    <scope>NUCLEOTIDE SEQUENCE [LARGE SCALE GENOMIC DNA]</scope>
    <source>
        <strain evidence="7 8">DSM 102936</strain>
    </source>
</reference>
<accession>A0A3N5BZG5</accession>
<evidence type="ECO:0000256" key="1">
    <source>
        <dbReference type="ARBA" id="ARBA00022679"/>
    </source>
</evidence>
<feature type="binding site" evidence="6">
    <location>
        <begin position="143"/>
        <end position="144"/>
    </location>
    <ligand>
        <name>NAD(+)</name>
        <dbReference type="ChEBI" id="CHEBI:57540"/>
    </ligand>
</feature>
<evidence type="ECO:0000256" key="3">
    <source>
        <dbReference type="ARBA" id="ARBA00022857"/>
    </source>
</evidence>
<dbReference type="HAMAP" id="MF_00361">
    <property type="entry name" value="NAD_kinase"/>
    <property type="match status" value="1"/>
</dbReference>
<comment type="cofactor">
    <cofactor evidence="6">
        <name>a divalent metal cation</name>
        <dbReference type="ChEBI" id="CHEBI:60240"/>
    </cofactor>
</comment>
<feature type="binding site" evidence="6">
    <location>
        <position position="173"/>
    </location>
    <ligand>
        <name>NAD(+)</name>
        <dbReference type="ChEBI" id="CHEBI:57540"/>
    </ligand>
</feature>
<evidence type="ECO:0000256" key="4">
    <source>
        <dbReference type="ARBA" id="ARBA00023027"/>
    </source>
</evidence>
<keyword evidence="6" id="KW-0067">ATP-binding</keyword>
<feature type="binding site" evidence="6">
    <location>
        <begin position="69"/>
        <end position="70"/>
    </location>
    <ligand>
        <name>NAD(+)</name>
        <dbReference type="ChEBI" id="CHEBI:57540"/>
    </ligand>
</feature>
<dbReference type="GO" id="GO:0005524">
    <property type="term" value="F:ATP binding"/>
    <property type="evidence" value="ECO:0007669"/>
    <property type="project" value="UniProtKB-KW"/>
</dbReference>
<dbReference type="InterPro" id="IPR017438">
    <property type="entry name" value="ATP-NAD_kinase_N"/>
</dbReference>
<dbReference type="RefSeq" id="WP_123926412.1">
    <property type="nucleotide sequence ID" value="NZ_RKRE01000001.1"/>
</dbReference>
<proteinExistence type="inferred from homology"/>
<evidence type="ECO:0000256" key="2">
    <source>
        <dbReference type="ARBA" id="ARBA00022777"/>
    </source>
</evidence>
<dbReference type="InterPro" id="IPR017437">
    <property type="entry name" value="ATP-NAD_kinase_PpnK-typ_C"/>
</dbReference>
<dbReference type="InterPro" id="IPR016064">
    <property type="entry name" value="NAD/diacylglycerol_kinase_sf"/>
</dbReference>
<dbReference type="EC" id="2.7.1.23" evidence="6"/>
<name>A0A3N5BZG5_9THEO</name>
<dbReference type="Proteomes" id="UP000282654">
    <property type="component" value="Unassembled WGS sequence"/>
</dbReference>
<dbReference type="GO" id="GO:0006741">
    <property type="term" value="P:NADP+ biosynthetic process"/>
    <property type="evidence" value="ECO:0007669"/>
    <property type="project" value="UniProtKB-UniRule"/>
</dbReference>
<dbReference type="Pfam" id="PF20143">
    <property type="entry name" value="NAD_kinase_C"/>
    <property type="match status" value="1"/>
</dbReference>
<keyword evidence="4 6" id="KW-0520">NAD</keyword>
<keyword evidence="6" id="KW-0547">Nucleotide-binding</keyword>
<feature type="binding site" evidence="6">
    <location>
        <position position="154"/>
    </location>
    <ligand>
        <name>NAD(+)</name>
        <dbReference type="ChEBI" id="CHEBI:57540"/>
    </ligand>
</feature>
<organism evidence="7 8">
    <name type="scientific">Thermodesulfitimonas autotrophica</name>
    <dbReference type="NCBI Taxonomy" id="1894989"/>
    <lineage>
        <taxon>Bacteria</taxon>
        <taxon>Bacillati</taxon>
        <taxon>Bacillota</taxon>
        <taxon>Clostridia</taxon>
        <taxon>Thermoanaerobacterales</taxon>
        <taxon>Thermoanaerobacteraceae</taxon>
        <taxon>Thermodesulfitimonas</taxon>
    </lineage>
</organism>
<dbReference type="GO" id="GO:0019674">
    <property type="term" value="P:NAD+ metabolic process"/>
    <property type="evidence" value="ECO:0007669"/>
    <property type="project" value="InterPro"/>
</dbReference>
<keyword evidence="2 6" id="KW-0418">Kinase</keyword>
<comment type="subcellular location">
    <subcellularLocation>
        <location evidence="6">Cytoplasm</location>
    </subcellularLocation>
</comment>
<keyword evidence="6" id="KW-0963">Cytoplasm</keyword>
<dbReference type="GO" id="GO:0005737">
    <property type="term" value="C:cytoplasm"/>
    <property type="evidence" value="ECO:0007669"/>
    <property type="project" value="UniProtKB-SubCell"/>
</dbReference>
<dbReference type="PANTHER" id="PTHR20275:SF0">
    <property type="entry name" value="NAD KINASE"/>
    <property type="match status" value="1"/>
</dbReference>
<dbReference type="PANTHER" id="PTHR20275">
    <property type="entry name" value="NAD KINASE"/>
    <property type="match status" value="1"/>
</dbReference>
<dbReference type="InterPro" id="IPR002504">
    <property type="entry name" value="NADK"/>
</dbReference>
<dbReference type="EMBL" id="RKRE01000001">
    <property type="protein sequence ID" value="RPF49271.1"/>
    <property type="molecule type" value="Genomic_DNA"/>
</dbReference>
<sequence>MGIKVVGLILNPALGEKIAPVAREIVRFLAGHGVKVLVLREHARLVGMEGVDRERMREAAEALFSLGGDGTLLSCVPVAAPAGIPVLGINLGRLGFLTELGPEELFSGLEQVLAGRYCTEERLLLWGGIRRAGATVREVVALNDCVVGRGALSRPCRLEVRVDGHCAMKYNGDGIIIATPTGSTAYSFSAGGPVVAPGVDAIILTPICAHSYMVRPMVVGGGAVVEVFLETSVAGFGLSVDGHENLPLLAGDWLTVRRYPRPLRLIRTGERSFYSVLRRKLLLHGIEECRQ</sequence>
<keyword evidence="8" id="KW-1185">Reference proteome</keyword>